<feature type="domain" description="Nucleoplasmin-like" evidence="7">
    <location>
        <begin position="3"/>
        <end position="95"/>
    </location>
</feature>
<organism evidence="8 9">
    <name type="scientific">Erythranthe guttata</name>
    <name type="common">Yellow monkey flower</name>
    <name type="synonym">Mimulus guttatus</name>
    <dbReference type="NCBI Taxonomy" id="4155"/>
    <lineage>
        <taxon>Eukaryota</taxon>
        <taxon>Viridiplantae</taxon>
        <taxon>Streptophyta</taxon>
        <taxon>Embryophyta</taxon>
        <taxon>Tracheophyta</taxon>
        <taxon>Spermatophyta</taxon>
        <taxon>Magnoliopsida</taxon>
        <taxon>eudicotyledons</taxon>
        <taxon>Gunneridae</taxon>
        <taxon>Pentapetalae</taxon>
        <taxon>asterids</taxon>
        <taxon>lamiids</taxon>
        <taxon>Lamiales</taxon>
        <taxon>Phrymaceae</taxon>
        <taxon>Erythranthe</taxon>
    </lineage>
</organism>
<dbReference type="EMBL" id="KI630391">
    <property type="protein sequence ID" value="EYU40694.1"/>
    <property type="molecule type" value="Genomic_DNA"/>
</dbReference>
<dbReference type="Gene3D" id="2.60.120.340">
    <property type="entry name" value="Nucleoplasmin core domain"/>
    <property type="match status" value="1"/>
</dbReference>
<comment type="catalytic activity">
    <reaction evidence="1">
        <text>[protein]-peptidylproline (omega=180) = [protein]-peptidylproline (omega=0)</text>
        <dbReference type="Rhea" id="RHEA:16237"/>
        <dbReference type="Rhea" id="RHEA-COMP:10747"/>
        <dbReference type="Rhea" id="RHEA-COMP:10748"/>
        <dbReference type="ChEBI" id="CHEBI:83833"/>
        <dbReference type="ChEBI" id="CHEBI:83834"/>
        <dbReference type="EC" id="5.2.1.8"/>
    </reaction>
</comment>
<evidence type="ECO:0000256" key="3">
    <source>
        <dbReference type="ARBA" id="ARBA00023110"/>
    </source>
</evidence>
<evidence type="ECO:0000256" key="5">
    <source>
        <dbReference type="SAM" id="MobiDB-lite"/>
    </source>
</evidence>
<feature type="region of interest" description="Disordered" evidence="5">
    <location>
        <begin position="149"/>
        <end position="191"/>
    </location>
</feature>
<dbReference type="PANTHER" id="PTHR43811">
    <property type="entry name" value="FKBP-TYPE PEPTIDYL-PROLYL CIS-TRANS ISOMERASE FKPA"/>
    <property type="match status" value="1"/>
</dbReference>
<feature type="compositionally biased region" description="Acidic residues" evidence="5">
    <location>
        <begin position="176"/>
        <end position="191"/>
    </location>
</feature>
<protein>
    <recommendedName>
        <fullName evidence="2">peptidylprolyl isomerase</fullName>
        <ecNumber evidence="2">5.2.1.8</ecNumber>
    </recommendedName>
</protein>
<keyword evidence="9" id="KW-1185">Reference proteome</keyword>
<sequence length="488" mass="54478">MAFWGIEVKPGKPVTHSCEKARGRLRISLASLGSSGAAKKTIVQCNVGNTTPILLCSLLPNKIETLNVGLEFDEADDVVFSVIGPRSVYLSGYYVLQCQRSNVQSDTESYGVDIENSETDGSNYNSDDGDDKYEDSFIDDDGTQVCPNYHGKGIDEPKRRKGNGEQVKKKWPFVDSDNEANSDEDEDEDEDADAYILSSYSKGAVKASLFDSEEEFAKIIVETGDEANIDGACATESNQKVDPLDINDNLERETKIPLDEEEWVEAKEVETREENIVSNEQVLTGEATLGNNVTNPTMNQNSLMNDEMQSPDLETGTNSVDGQKSRKKRNVVECTQGLDEKCQDIPENDNKHDQGLVQHADSVIQKDVPILNVESEEQRSLEETSAECPDIPKEDNLEEGVLRHADIIINDQPAAPNEEFQEQRIDTLVFISSSLFSTSQYSFLVLGIRILFILILYLSLKFLKMKMTSEPWLILQIVILNENQNYMP</sequence>
<dbReference type="AlphaFoldDB" id="A0A022RL14"/>
<feature type="region of interest" description="Disordered" evidence="5">
    <location>
        <begin position="309"/>
        <end position="328"/>
    </location>
</feature>
<dbReference type="Pfam" id="PF17800">
    <property type="entry name" value="NPL"/>
    <property type="match status" value="1"/>
</dbReference>
<proteinExistence type="predicted"/>
<name>A0A022RL14_ERYGU</name>
<evidence type="ECO:0000259" key="7">
    <source>
        <dbReference type="Pfam" id="PF17800"/>
    </source>
</evidence>
<feature type="transmembrane region" description="Helical" evidence="6">
    <location>
        <begin position="441"/>
        <end position="460"/>
    </location>
</feature>
<accession>A0A022RL14</accession>
<dbReference type="PANTHER" id="PTHR43811:SF48">
    <property type="entry name" value="PEPTIDYL-PROLYL CIS-TRANS ISOMERASE FKBP43"/>
    <property type="match status" value="1"/>
</dbReference>
<keyword evidence="3" id="KW-0697">Rotamase</keyword>
<evidence type="ECO:0000256" key="6">
    <source>
        <dbReference type="SAM" id="Phobius"/>
    </source>
</evidence>
<feature type="region of interest" description="Disordered" evidence="5">
    <location>
        <begin position="107"/>
        <end position="135"/>
    </location>
</feature>
<keyword evidence="6" id="KW-0812">Transmembrane</keyword>
<dbReference type="eggNOG" id="KOG0552">
    <property type="taxonomic scope" value="Eukaryota"/>
</dbReference>
<feature type="compositionally biased region" description="Basic and acidic residues" evidence="5">
    <location>
        <begin position="152"/>
        <end position="168"/>
    </location>
</feature>
<dbReference type="GO" id="GO:0003755">
    <property type="term" value="F:peptidyl-prolyl cis-trans isomerase activity"/>
    <property type="evidence" value="ECO:0000318"/>
    <property type="project" value="GO_Central"/>
</dbReference>
<reference evidence="8 9" key="1">
    <citation type="journal article" date="2013" name="Proc. Natl. Acad. Sci. U.S.A.">
        <title>Fine-scale variation in meiotic recombination in Mimulus inferred from population shotgun sequencing.</title>
        <authorList>
            <person name="Hellsten U."/>
            <person name="Wright K.M."/>
            <person name="Jenkins J."/>
            <person name="Shu S."/>
            <person name="Yuan Y."/>
            <person name="Wessler S.R."/>
            <person name="Schmutz J."/>
            <person name="Willis J.H."/>
            <person name="Rokhsar D.S."/>
        </authorList>
    </citation>
    <scope>NUCLEOTIDE SEQUENCE [LARGE SCALE GENOMIC DNA]</scope>
    <source>
        <strain evidence="9">cv. DUN x IM62</strain>
    </source>
</reference>
<keyword evidence="6" id="KW-0472">Membrane</keyword>
<evidence type="ECO:0000256" key="2">
    <source>
        <dbReference type="ARBA" id="ARBA00013194"/>
    </source>
</evidence>
<keyword evidence="6" id="KW-1133">Transmembrane helix</keyword>
<evidence type="ECO:0000313" key="8">
    <source>
        <dbReference type="EMBL" id="EYU40694.1"/>
    </source>
</evidence>
<dbReference type="EC" id="5.2.1.8" evidence="2"/>
<gene>
    <name evidence="8" type="ORF">MIMGU_mgv1a020638mg</name>
</gene>
<evidence type="ECO:0000256" key="1">
    <source>
        <dbReference type="ARBA" id="ARBA00000971"/>
    </source>
</evidence>
<evidence type="ECO:0000313" key="9">
    <source>
        <dbReference type="Proteomes" id="UP000030748"/>
    </source>
</evidence>
<dbReference type="InterPro" id="IPR041232">
    <property type="entry name" value="NPL"/>
</dbReference>
<evidence type="ECO:0000256" key="4">
    <source>
        <dbReference type="ARBA" id="ARBA00023235"/>
    </source>
</evidence>
<dbReference type="Proteomes" id="UP000030748">
    <property type="component" value="Unassembled WGS sequence"/>
</dbReference>
<dbReference type="STRING" id="4155.A0A022RL14"/>
<keyword evidence="4" id="KW-0413">Isomerase</keyword>